<proteinExistence type="predicted"/>
<dbReference type="CDD" id="cd02440">
    <property type="entry name" value="AdoMet_MTases"/>
    <property type="match status" value="1"/>
</dbReference>
<dbReference type="InterPro" id="IPR029063">
    <property type="entry name" value="SAM-dependent_MTases_sf"/>
</dbReference>
<dbReference type="InterPro" id="IPR013217">
    <property type="entry name" value="Methyltransf_12"/>
</dbReference>
<dbReference type="EMBL" id="JAANOU010000001">
    <property type="protein sequence ID" value="NIH77933.1"/>
    <property type="molecule type" value="Genomic_DNA"/>
</dbReference>
<organism evidence="2 3">
    <name type="scientific">Amycolatopsis viridis</name>
    <dbReference type="NCBI Taxonomy" id="185678"/>
    <lineage>
        <taxon>Bacteria</taxon>
        <taxon>Bacillati</taxon>
        <taxon>Actinomycetota</taxon>
        <taxon>Actinomycetes</taxon>
        <taxon>Pseudonocardiales</taxon>
        <taxon>Pseudonocardiaceae</taxon>
        <taxon>Amycolatopsis</taxon>
    </lineage>
</organism>
<dbReference type="GO" id="GO:0008168">
    <property type="term" value="F:methyltransferase activity"/>
    <property type="evidence" value="ECO:0007669"/>
    <property type="project" value="UniProtKB-KW"/>
</dbReference>
<reference evidence="2 3" key="1">
    <citation type="submission" date="2020-03" db="EMBL/GenBank/DDBJ databases">
        <title>Sequencing the genomes of 1000 actinobacteria strains.</title>
        <authorList>
            <person name="Klenk H.-P."/>
        </authorList>
    </citation>
    <scope>NUCLEOTIDE SEQUENCE [LARGE SCALE GENOMIC DNA]</scope>
    <source>
        <strain evidence="2 3">DSM 45668</strain>
    </source>
</reference>
<dbReference type="PANTHER" id="PTHR43861">
    <property type="entry name" value="TRANS-ACONITATE 2-METHYLTRANSFERASE-RELATED"/>
    <property type="match status" value="1"/>
</dbReference>
<keyword evidence="3" id="KW-1185">Reference proteome</keyword>
<keyword evidence="2" id="KW-0489">Methyltransferase</keyword>
<dbReference type="Gene3D" id="3.40.50.150">
    <property type="entry name" value="Vaccinia Virus protein VP39"/>
    <property type="match status" value="1"/>
</dbReference>
<dbReference type="SUPFAM" id="SSF53335">
    <property type="entry name" value="S-adenosyl-L-methionine-dependent methyltransferases"/>
    <property type="match status" value="1"/>
</dbReference>
<comment type="caution">
    <text evidence="2">The sequence shown here is derived from an EMBL/GenBank/DDBJ whole genome shotgun (WGS) entry which is preliminary data.</text>
</comment>
<protein>
    <submittedName>
        <fullName evidence="2">Trans-aconitate methyltransferase</fullName>
    </submittedName>
</protein>
<dbReference type="GO" id="GO:0032259">
    <property type="term" value="P:methylation"/>
    <property type="evidence" value="ECO:0007669"/>
    <property type="project" value="UniProtKB-KW"/>
</dbReference>
<dbReference type="RefSeq" id="WP_167110208.1">
    <property type="nucleotide sequence ID" value="NZ_JAANOU010000001.1"/>
</dbReference>
<gene>
    <name evidence="2" type="ORF">FHX46_000463</name>
</gene>
<sequence length="214" mass="22844">MTRPPLVARQFSHPTGPLGRVAGRMMALGNGGLNAWVVATTAARLDPAAVGRVAELGPGPGLGLARLLDAFPHAQVWGVDRSEAMLRQARRRNAAAHRAGRLTLLRGDTTAILELAPVDLIVAVHVLYFLADPATQLGRLHAALAPGGVLALGYQLRPHMPAISQQQFPRGGHRLYESDDEVRDVLRDAGWSTVDISVDGPREAPHGRLALATR</sequence>
<feature type="domain" description="Methyltransferase type 12" evidence="1">
    <location>
        <begin position="55"/>
        <end position="150"/>
    </location>
</feature>
<evidence type="ECO:0000313" key="2">
    <source>
        <dbReference type="EMBL" id="NIH77933.1"/>
    </source>
</evidence>
<dbReference type="Proteomes" id="UP000754495">
    <property type="component" value="Unassembled WGS sequence"/>
</dbReference>
<keyword evidence="2" id="KW-0808">Transferase</keyword>
<evidence type="ECO:0000313" key="3">
    <source>
        <dbReference type="Proteomes" id="UP000754495"/>
    </source>
</evidence>
<dbReference type="PANTHER" id="PTHR43861:SF1">
    <property type="entry name" value="TRANS-ACONITATE 2-METHYLTRANSFERASE"/>
    <property type="match status" value="1"/>
</dbReference>
<accession>A0ABX0SLX0</accession>
<evidence type="ECO:0000259" key="1">
    <source>
        <dbReference type="Pfam" id="PF08242"/>
    </source>
</evidence>
<name>A0ABX0SLX0_9PSEU</name>
<dbReference type="Pfam" id="PF08242">
    <property type="entry name" value="Methyltransf_12"/>
    <property type="match status" value="1"/>
</dbReference>